<dbReference type="Proteomes" id="UP000288805">
    <property type="component" value="Unassembled WGS sequence"/>
</dbReference>
<proteinExistence type="predicted"/>
<organism evidence="1 2">
    <name type="scientific">Vitis vinifera</name>
    <name type="common">Grape</name>
    <dbReference type="NCBI Taxonomy" id="29760"/>
    <lineage>
        <taxon>Eukaryota</taxon>
        <taxon>Viridiplantae</taxon>
        <taxon>Streptophyta</taxon>
        <taxon>Embryophyta</taxon>
        <taxon>Tracheophyta</taxon>
        <taxon>Spermatophyta</taxon>
        <taxon>Magnoliopsida</taxon>
        <taxon>eudicotyledons</taxon>
        <taxon>Gunneridae</taxon>
        <taxon>Pentapetalae</taxon>
        <taxon>rosids</taxon>
        <taxon>Vitales</taxon>
        <taxon>Vitaceae</taxon>
        <taxon>Viteae</taxon>
        <taxon>Vitis</taxon>
    </lineage>
</organism>
<dbReference type="InterPro" id="IPR016972">
    <property type="entry name" value="UCP031279"/>
</dbReference>
<dbReference type="AlphaFoldDB" id="A0A438KMJ0"/>
<dbReference type="PANTHER" id="PTHR33526">
    <property type="entry name" value="OS07G0123800 PROTEIN"/>
    <property type="match status" value="1"/>
</dbReference>
<reference evidence="1 2" key="1">
    <citation type="journal article" date="2018" name="PLoS Genet.">
        <title>Population sequencing reveals clonal diversity and ancestral inbreeding in the grapevine cultivar Chardonnay.</title>
        <authorList>
            <person name="Roach M.J."/>
            <person name="Johnson D.L."/>
            <person name="Bohlmann J."/>
            <person name="van Vuuren H.J."/>
            <person name="Jones S.J."/>
            <person name="Pretorius I.S."/>
            <person name="Schmidt S.A."/>
            <person name="Borneman A.R."/>
        </authorList>
    </citation>
    <scope>NUCLEOTIDE SEQUENCE [LARGE SCALE GENOMIC DNA]</scope>
    <source>
        <strain evidence="2">cv. Chardonnay</strain>
        <tissue evidence="1">Leaf</tissue>
    </source>
</reference>
<comment type="caution">
    <text evidence="1">The sequence shown here is derived from an EMBL/GenBank/DDBJ whole genome shotgun (WGS) entry which is preliminary data.</text>
</comment>
<evidence type="ECO:0000313" key="1">
    <source>
        <dbReference type="EMBL" id="RVX22415.1"/>
    </source>
</evidence>
<name>A0A438KMJ0_VITVI</name>
<evidence type="ECO:0000313" key="2">
    <source>
        <dbReference type="Proteomes" id="UP000288805"/>
    </source>
</evidence>
<protein>
    <submittedName>
        <fullName evidence="1">Uncharacterized protein</fullName>
    </submittedName>
</protein>
<sequence>MRTKAHNQNRFMRIITLPIRVLGKAKDLYVRGMTNCATRGYGNNMGGPAGMPRSYSYASSRSNDNEDFRELVRAASANTLGHGVDLNALLQQSAAEKSKMVPRSCSVGMARIDEDGPCNDFGEINFKAKADLMYPRSRSYAVTKRSVGF</sequence>
<gene>
    <name evidence="1" type="ORF">CK203_012715</name>
</gene>
<dbReference type="PIRSF" id="PIRSF031279">
    <property type="entry name" value="UCP031279"/>
    <property type="match status" value="1"/>
</dbReference>
<accession>A0A438KMJ0</accession>
<dbReference type="PANTHER" id="PTHR33526:SF13">
    <property type="entry name" value="TYROSINE-PROTEIN PHOSPHATASE 3-LIKE"/>
    <property type="match status" value="1"/>
</dbReference>
<dbReference type="EMBL" id="QGNW01000003">
    <property type="protein sequence ID" value="RVX22415.1"/>
    <property type="molecule type" value="Genomic_DNA"/>
</dbReference>